<accession>A0A2T7UNM7</accession>
<dbReference type="InterPro" id="IPR003439">
    <property type="entry name" value="ABC_transporter-like_ATP-bd"/>
</dbReference>
<evidence type="ECO:0000259" key="4">
    <source>
        <dbReference type="PROSITE" id="PS50893"/>
    </source>
</evidence>
<dbReference type="GO" id="GO:0015188">
    <property type="term" value="F:L-isoleucine transmembrane transporter activity"/>
    <property type="evidence" value="ECO:0007669"/>
    <property type="project" value="TreeGrafter"/>
</dbReference>
<evidence type="ECO:0000256" key="2">
    <source>
        <dbReference type="ARBA" id="ARBA00022741"/>
    </source>
</evidence>
<dbReference type="PANTHER" id="PTHR45772:SF7">
    <property type="entry name" value="AMINO ACID ABC TRANSPORTER ATP-BINDING PROTEIN"/>
    <property type="match status" value="1"/>
</dbReference>
<dbReference type="Gene3D" id="3.40.50.300">
    <property type="entry name" value="P-loop containing nucleotide triphosphate hydrolases"/>
    <property type="match status" value="1"/>
</dbReference>
<dbReference type="SMART" id="SM00382">
    <property type="entry name" value="AAA"/>
    <property type="match status" value="1"/>
</dbReference>
<dbReference type="GO" id="GO:0042941">
    <property type="term" value="P:D-alanine transmembrane transport"/>
    <property type="evidence" value="ECO:0007669"/>
    <property type="project" value="TreeGrafter"/>
</dbReference>
<protein>
    <submittedName>
        <fullName evidence="5">High-affinity branched-chain amino acid ABC transporter ATP-binding protein LivG</fullName>
    </submittedName>
</protein>
<evidence type="ECO:0000256" key="1">
    <source>
        <dbReference type="ARBA" id="ARBA00022448"/>
    </source>
</evidence>
<dbReference type="AlphaFoldDB" id="A0A2T7UNM7"/>
<keyword evidence="6" id="KW-1185">Reference proteome</keyword>
<keyword evidence="2" id="KW-0547">Nucleotide-binding</keyword>
<dbReference type="InterPro" id="IPR032823">
    <property type="entry name" value="BCA_ABC_TP_C"/>
</dbReference>
<dbReference type="Pfam" id="PF12399">
    <property type="entry name" value="BCA_ABC_TP_C"/>
    <property type="match status" value="1"/>
</dbReference>
<dbReference type="EMBL" id="QDDR01000009">
    <property type="protein sequence ID" value="PVE46228.1"/>
    <property type="molecule type" value="Genomic_DNA"/>
</dbReference>
<dbReference type="GO" id="GO:0015192">
    <property type="term" value="F:L-phenylalanine transmembrane transporter activity"/>
    <property type="evidence" value="ECO:0007669"/>
    <property type="project" value="TreeGrafter"/>
</dbReference>
<dbReference type="GO" id="GO:0015808">
    <property type="term" value="P:L-alanine transport"/>
    <property type="evidence" value="ECO:0007669"/>
    <property type="project" value="TreeGrafter"/>
</dbReference>
<organism evidence="5 6">
    <name type="scientific">Pararhodobacter aggregans</name>
    <dbReference type="NCBI Taxonomy" id="404875"/>
    <lineage>
        <taxon>Bacteria</taxon>
        <taxon>Pseudomonadati</taxon>
        <taxon>Pseudomonadota</taxon>
        <taxon>Alphaproteobacteria</taxon>
        <taxon>Rhodobacterales</taxon>
        <taxon>Paracoccaceae</taxon>
        <taxon>Pararhodobacter</taxon>
    </lineage>
</organism>
<dbReference type="GO" id="GO:1903806">
    <property type="term" value="P:L-isoleucine import across plasma membrane"/>
    <property type="evidence" value="ECO:0007669"/>
    <property type="project" value="TreeGrafter"/>
</dbReference>
<gene>
    <name evidence="5" type="primary">livG</name>
    <name evidence="5" type="ORF">DDE23_16390</name>
</gene>
<proteinExistence type="predicted"/>
<feature type="domain" description="ABC transporter" evidence="4">
    <location>
        <begin position="5"/>
        <end position="252"/>
    </location>
</feature>
<dbReference type="RefSeq" id="WP_107753060.1">
    <property type="nucleotide sequence ID" value="NZ_QBKF01000009.1"/>
</dbReference>
<dbReference type="Proteomes" id="UP000244810">
    <property type="component" value="Unassembled WGS sequence"/>
</dbReference>
<dbReference type="OrthoDB" id="9806149at2"/>
<keyword evidence="3 5" id="KW-0067">ATP-binding</keyword>
<dbReference type="InterPro" id="IPR027417">
    <property type="entry name" value="P-loop_NTPase"/>
</dbReference>
<keyword evidence="1" id="KW-0813">Transport</keyword>
<dbReference type="InterPro" id="IPR051120">
    <property type="entry name" value="ABC_AA/LPS_Transport"/>
</dbReference>
<name>A0A2T7UNM7_9RHOB</name>
<evidence type="ECO:0000256" key="3">
    <source>
        <dbReference type="ARBA" id="ARBA00022840"/>
    </source>
</evidence>
<dbReference type="GO" id="GO:0005886">
    <property type="term" value="C:plasma membrane"/>
    <property type="evidence" value="ECO:0007669"/>
    <property type="project" value="TreeGrafter"/>
</dbReference>
<dbReference type="FunFam" id="3.40.50.300:FF:000421">
    <property type="entry name" value="Branched-chain amino acid ABC transporter ATP-binding protein"/>
    <property type="match status" value="1"/>
</dbReference>
<evidence type="ECO:0000313" key="5">
    <source>
        <dbReference type="EMBL" id="PVE46228.1"/>
    </source>
</evidence>
<dbReference type="GO" id="GO:1903805">
    <property type="term" value="P:L-valine import across plasma membrane"/>
    <property type="evidence" value="ECO:0007669"/>
    <property type="project" value="TreeGrafter"/>
</dbReference>
<dbReference type="Pfam" id="PF00005">
    <property type="entry name" value="ABC_tran"/>
    <property type="match status" value="1"/>
</dbReference>
<dbReference type="SUPFAM" id="SSF52540">
    <property type="entry name" value="P-loop containing nucleoside triphosphate hydrolases"/>
    <property type="match status" value="1"/>
</dbReference>
<dbReference type="PANTHER" id="PTHR45772">
    <property type="entry name" value="CONSERVED COMPONENT OF ABC TRANSPORTER FOR NATURAL AMINO ACIDS-RELATED"/>
    <property type="match status" value="1"/>
</dbReference>
<dbReference type="PROSITE" id="PS50893">
    <property type="entry name" value="ABC_TRANSPORTER_2"/>
    <property type="match status" value="1"/>
</dbReference>
<dbReference type="GO" id="GO:0016887">
    <property type="term" value="F:ATP hydrolysis activity"/>
    <property type="evidence" value="ECO:0007669"/>
    <property type="project" value="InterPro"/>
</dbReference>
<dbReference type="GO" id="GO:0005304">
    <property type="term" value="F:L-valine transmembrane transporter activity"/>
    <property type="evidence" value="ECO:0007669"/>
    <property type="project" value="TreeGrafter"/>
</dbReference>
<dbReference type="GO" id="GO:0005524">
    <property type="term" value="F:ATP binding"/>
    <property type="evidence" value="ECO:0007669"/>
    <property type="project" value="UniProtKB-KW"/>
</dbReference>
<comment type="caution">
    <text evidence="5">The sequence shown here is derived from an EMBL/GenBank/DDBJ whole genome shotgun (WGS) entry which is preliminary data.</text>
</comment>
<dbReference type="InterPro" id="IPR003593">
    <property type="entry name" value="AAA+_ATPase"/>
</dbReference>
<evidence type="ECO:0000313" key="6">
    <source>
        <dbReference type="Proteomes" id="UP000244810"/>
    </source>
</evidence>
<sequence length="263" mass="27961">MSALLEIDGLGIAFGGITAVDDVSFAVRAGEIVSVIGPNGAGKTTLFNMISGLYRPSQGKVRLEGAEITAMEPHLLARRGLSRTFQNLQVFGEMTLLENVMVGHHLREKAGVLSDLLGLPASRQKTRASAESALALLARVGLEKAAYRAARTMSYGALKRLEIARALALAPKILLLDEPAAGCNAVETEEIDRLIAEIARAGVAILLVEHDMKLVMKISAHLVVLDHGRKIAEGAPAEVARDPQVIAAYLGQHGQEQVLHAEG</sequence>
<dbReference type="CDD" id="cd03219">
    <property type="entry name" value="ABC_Mj1267_LivG_branched"/>
    <property type="match status" value="1"/>
</dbReference>
<reference evidence="5 6" key="1">
    <citation type="journal article" date="2011" name="Syst. Appl. Microbiol.">
        <title>Defluviimonas denitrificans gen. nov., sp. nov., and Pararhodobacter aggregans gen. nov., sp. nov., non-phototrophic Rhodobacteraceae from the biofilter of a marine aquaculture.</title>
        <authorList>
            <person name="Foesel B.U."/>
            <person name="Drake H.L."/>
            <person name="Schramm A."/>
        </authorList>
    </citation>
    <scope>NUCLEOTIDE SEQUENCE [LARGE SCALE GENOMIC DNA]</scope>
    <source>
        <strain evidence="5 6">D1-19</strain>
    </source>
</reference>